<accession>D3AL98</accession>
<dbReference type="Proteomes" id="UP000004968">
    <property type="component" value="Unassembled WGS sequence"/>
</dbReference>
<dbReference type="AlphaFoldDB" id="D3AL98"/>
<name>D3AL98_9FIRM</name>
<feature type="non-terminal residue" evidence="1">
    <location>
        <position position="1"/>
    </location>
</feature>
<gene>
    <name evidence="1" type="ORF">CLOSTHATH_04392</name>
</gene>
<dbReference type="Pfam" id="PF13189">
    <property type="entry name" value="Cytidylate_kin2"/>
    <property type="match status" value="1"/>
</dbReference>
<sequence>WNLKGLNLRQLNVLSGYHLYHILHILKTQFPIDFLREAGEETICKPVYRNGRMWYNAGMSFSTYMVRIRPVSAVLCAQDKEEWFMERAITISREFGSGGRELGVRLAESLGIPFYDKELISMAAEESDMPEDAFLHYDENMPLIKDPLDRHFYSPFSSIYQVPMSDQIFLAQSRVIRKLAEQGPCVIVGRCADMVLENSVNLFIYAKMKDRIRRMNSLETGVDPVKMESRIREVDRKRKDYYQYYTGNEWGKAQNYHLSLESGLVGVDGCLKAVLAYLESVQ</sequence>
<proteinExistence type="predicted"/>
<evidence type="ECO:0000313" key="1">
    <source>
        <dbReference type="EMBL" id="EFC97403.1"/>
    </source>
</evidence>
<reference evidence="1 2" key="1">
    <citation type="submission" date="2010-01" db="EMBL/GenBank/DDBJ databases">
        <authorList>
            <person name="Weinstock G."/>
            <person name="Sodergren E."/>
            <person name="Clifton S."/>
            <person name="Fulton L."/>
            <person name="Fulton B."/>
            <person name="Courtney L."/>
            <person name="Fronick C."/>
            <person name="Harrison M."/>
            <person name="Strong C."/>
            <person name="Farmer C."/>
            <person name="Delahaunty K."/>
            <person name="Markovic C."/>
            <person name="Hall O."/>
            <person name="Minx P."/>
            <person name="Tomlinson C."/>
            <person name="Mitreva M."/>
            <person name="Nelson J."/>
            <person name="Hou S."/>
            <person name="Wollam A."/>
            <person name="Pepin K.H."/>
            <person name="Johnson M."/>
            <person name="Bhonagiri V."/>
            <person name="Nash W.E."/>
            <person name="Warren W."/>
            <person name="Chinwalla A."/>
            <person name="Mardis E.R."/>
            <person name="Wilson R.K."/>
        </authorList>
    </citation>
    <scope>NUCLEOTIDE SEQUENCE [LARGE SCALE GENOMIC DNA]</scope>
    <source>
        <strain evidence="1 2">DSM 13479</strain>
    </source>
</reference>
<dbReference type="InterPro" id="IPR027417">
    <property type="entry name" value="P-loop_NTPase"/>
</dbReference>
<evidence type="ECO:0000313" key="2">
    <source>
        <dbReference type="Proteomes" id="UP000004968"/>
    </source>
</evidence>
<dbReference type="EMBL" id="ACIO01000399">
    <property type="protein sequence ID" value="EFC97403.1"/>
    <property type="molecule type" value="Genomic_DNA"/>
</dbReference>
<comment type="caution">
    <text evidence="1">The sequence shown here is derived from an EMBL/GenBank/DDBJ whole genome shotgun (WGS) entry which is preliminary data.</text>
</comment>
<organism evidence="1 2">
    <name type="scientific">Hungatella hathewayi DSM 13479</name>
    <dbReference type="NCBI Taxonomy" id="566550"/>
    <lineage>
        <taxon>Bacteria</taxon>
        <taxon>Bacillati</taxon>
        <taxon>Bacillota</taxon>
        <taxon>Clostridia</taxon>
        <taxon>Lachnospirales</taxon>
        <taxon>Lachnospiraceae</taxon>
        <taxon>Hungatella</taxon>
    </lineage>
</organism>
<dbReference type="Gene3D" id="3.40.50.300">
    <property type="entry name" value="P-loop containing nucleotide triphosphate hydrolases"/>
    <property type="match status" value="1"/>
</dbReference>
<dbReference type="HOGENOM" id="CLU_985197_0_0_9"/>
<protein>
    <recommendedName>
        <fullName evidence="3">Cytidylate kinase-like family protein</fullName>
    </recommendedName>
</protein>
<evidence type="ECO:0008006" key="3">
    <source>
        <dbReference type="Google" id="ProtNLM"/>
    </source>
</evidence>